<dbReference type="RefSeq" id="WP_152868251.1">
    <property type="nucleotide sequence ID" value="NZ_WBSL01000001.1"/>
</dbReference>
<evidence type="ECO:0008006" key="3">
    <source>
        <dbReference type="Google" id="ProtNLM"/>
    </source>
</evidence>
<dbReference type="AlphaFoldDB" id="A0A7X1NTU4"/>
<name>A0A7X1NTU4_9DEIO</name>
<protein>
    <recommendedName>
        <fullName evidence="3">Lipoprotein</fullName>
    </recommendedName>
</protein>
<dbReference type="EMBL" id="WBSL01000001">
    <property type="protein sequence ID" value="MPY65316.1"/>
    <property type="molecule type" value="Genomic_DNA"/>
</dbReference>
<dbReference type="PROSITE" id="PS51257">
    <property type="entry name" value="PROKAR_LIPOPROTEIN"/>
    <property type="match status" value="1"/>
</dbReference>
<dbReference type="Proteomes" id="UP000484842">
    <property type="component" value="Unassembled WGS sequence"/>
</dbReference>
<evidence type="ECO:0000313" key="2">
    <source>
        <dbReference type="Proteomes" id="UP000484842"/>
    </source>
</evidence>
<keyword evidence="2" id="KW-1185">Reference proteome</keyword>
<sequence>MRVGLPLVLLGSLGVFVGCTPAPSLPPLPPVVLPTPDELYFGTATGSLDTAAWTRVFDHLKPRHPRLRLKFYLLPRGTRVDSLKAHYDAHLLPEGWGEVRELPTLPSRGSWAFGYRKGKYVFAVVGLNERYVQEDRVPMNVLTDLPDPPAR</sequence>
<accession>A0A7X1NTU4</accession>
<comment type="caution">
    <text evidence="1">The sequence shown here is derived from an EMBL/GenBank/DDBJ whole genome shotgun (WGS) entry which is preliminary data.</text>
</comment>
<evidence type="ECO:0000313" key="1">
    <source>
        <dbReference type="EMBL" id="MPY65316.1"/>
    </source>
</evidence>
<proteinExistence type="predicted"/>
<organism evidence="1 2">
    <name type="scientific">Deinococcus terrestris</name>
    <dbReference type="NCBI Taxonomy" id="2651870"/>
    <lineage>
        <taxon>Bacteria</taxon>
        <taxon>Thermotogati</taxon>
        <taxon>Deinococcota</taxon>
        <taxon>Deinococci</taxon>
        <taxon>Deinococcales</taxon>
        <taxon>Deinococcaceae</taxon>
        <taxon>Deinococcus</taxon>
    </lineage>
</organism>
<gene>
    <name evidence="1" type="ORF">F8S09_01215</name>
</gene>
<reference evidence="1 2" key="1">
    <citation type="submission" date="2019-10" db="EMBL/GenBank/DDBJ databases">
        <title>Deinococcus sp. isolated from soil.</title>
        <authorList>
            <person name="Li Y."/>
            <person name="Wang J."/>
        </authorList>
    </citation>
    <scope>NUCLEOTIDE SEQUENCE [LARGE SCALE GENOMIC DNA]</scope>
    <source>
        <strain evidence="1 2">SDU3-2</strain>
    </source>
</reference>